<evidence type="ECO:0000256" key="1">
    <source>
        <dbReference type="SAM" id="Coils"/>
    </source>
</evidence>
<feature type="region of interest" description="Disordered" evidence="2">
    <location>
        <begin position="620"/>
        <end position="642"/>
    </location>
</feature>
<protein>
    <recommendedName>
        <fullName evidence="5">Portal protein</fullName>
    </recommendedName>
</protein>
<dbReference type="AlphaFoldDB" id="A0A9X1A9Q7"/>
<reference evidence="3" key="2">
    <citation type="submission" date="2021-03" db="EMBL/GenBank/DDBJ databases">
        <authorList>
            <person name="Artuso I."/>
            <person name="Turrini P."/>
            <person name="Pirolo M."/>
            <person name="Lugli G.A."/>
            <person name="Ventura M."/>
            <person name="Visca P."/>
        </authorList>
    </citation>
    <scope>NUCLEOTIDE SEQUENCE</scope>
    <source>
        <strain evidence="3">LMG 26462</strain>
    </source>
</reference>
<evidence type="ECO:0000313" key="3">
    <source>
        <dbReference type="EMBL" id="MBT1155743.1"/>
    </source>
</evidence>
<evidence type="ECO:0008006" key="5">
    <source>
        <dbReference type="Google" id="ProtNLM"/>
    </source>
</evidence>
<evidence type="ECO:0000256" key="2">
    <source>
        <dbReference type="SAM" id="MobiDB-lite"/>
    </source>
</evidence>
<evidence type="ECO:0000313" key="4">
    <source>
        <dbReference type="Proteomes" id="UP001138921"/>
    </source>
</evidence>
<feature type="coiled-coil region" evidence="1">
    <location>
        <begin position="464"/>
        <end position="522"/>
    </location>
</feature>
<proteinExistence type="predicted"/>
<keyword evidence="1" id="KW-0175">Coiled coil</keyword>
<dbReference type="RefSeq" id="WP_214388055.1">
    <property type="nucleotide sequence ID" value="NZ_JAFLWW010000002.1"/>
</dbReference>
<keyword evidence="4" id="KW-1185">Reference proteome</keyword>
<reference evidence="3" key="1">
    <citation type="journal article" date="2021" name="Microorganisms">
        <title>Phylogenomic Reconstruction and Metabolic Potential of the Genus Aminobacter.</title>
        <authorList>
            <person name="Artuso I."/>
            <person name="Turrini P."/>
            <person name="Pirolo M."/>
            <person name="Lugli G.A."/>
            <person name="Ventura M."/>
            <person name="Visca P."/>
        </authorList>
    </citation>
    <scope>NUCLEOTIDE SEQUENCE</scope>
    <source>
        <strain evidence="3">LMG 26462</strain>
    </source>
</reference>
<comment type="caution">
    <text evidence="3">The sequence shown here is derived from an EMBL/GenBank/DDBJ whole genome shotgun (WGS) entry which is preliminary data.</text>
</comment>
<name>A0A9X1A9Q7_9HYPH</name>
<dbReference type="EMBL" id="JAFLWW010000002">
    <property type="protein sequence ID" value="MBT1155743.1"/>
    <property type="molecule type" value="Genomic_DNA"/>
</dbReference>
<dbReference type="Proteomes" id="UP001138921">
    <property type="component" value="Unassembled WGS sequence"/>
</dbReference>
<gene>
    <name evidence="3" type="ORF">J1C56_09075</name>
</gene>
<accession>A0A9X1A9Q7</accession>
<organism evidence="3 4">
    <name type="scientific">Aminobacter anthyllidis</name>
    <dbReference type="NCBI Taxonomy" id="1035067"/>
    <lineage>
        <taxon>Bacteria</taxon>
        <taxon>Pseudomonadati</taxon>
        <taxon>Pseudomonadota</taxon>
        <taxon>Alphaproteobacteria</taxon>
        <taxon>Hyphomicrobiales</taxon>
        <taxon>Phyllobacteriaceae</taxon>
        <taxon>Aminobacter</taxon>
    </lineage>
</organism>
<sequence>MTDDEIDDTAGEEVELARKPKSSKAWLALITSHDKAGFSDYQERCTNIEKQYANLARLASISRDRQFQIFWANIEVLKPSMYARPPVPVVAPRFNDNRPIPRAASELLERSTAVGFDREDIDSVMRQVRDDLAVNARGSIWVRYEAKSKENGLTERTCIEHKNRRDFAHDPAREWKEVGWVAGRAWMTKKEMRQRFLKTSGNAYANAEFAKRKDDDKNSGGKFKAGVWEIWSKTENKVVWVAPGVDVVLDEGEPHLSLENFFPCPRPAFGTLEPNSLIPVPDFLFYKDQIEEVNELTNRVSALTQALKVRGFYPSGAGELSDAIEAAVKSTDDRKVLIPVSNWAVIGNGSAKDTIVWLPLDMVVATITQLIGLRKQLIDDIYQISGLSDVMRGATNPNETLGAQTLKSQYGSVRIRDRQSELVRIARDTARIVAEIQAENFQSKTLLEMSQMEFETDANIMKSVKALESQAQEIVRTVQAAKQDPRLQEMAQANPEQAQAAFQQAQQQVEQIAQQVQELEDTITIDKVMKFLRDERIRPFSLDIETDSTIQPDEDAAKQRTSEFLTALGGALAQLSPMVQSKPETAPFAGEILKFAIAPFRPGRQMQSAIDEFVEKMKASAGQPKPDPMAAQAEADAKANSDRAAVEQAKAQAAVAKSEADIARINADAALKQREADIRIREIEARAAADAQKHEQEMQKGVLEIERLRLQVAQQAQKNMASAPLTMEGQAA</sequence>